<evidence type="ECO:0000313" key="3">
    <source>
        <dbReference type="Proteomes" id="UP001210720"/>
    </source>
</evidence>
<evidence type="ECO:0000313" key="2">
    <source>
        <dbReference type="EMBL" id="MDA7425460.1"/>
    </source>
</evidence>
<protein>
    <recommendedName>
        <fullName evidence="4">DUF11 domain-containing protein</fullName>
    </recommendedName>
</protein>
<gene>
    <name evidence="2" type="ORF">PFY00_12040</name>
</gene>
<comment type="caution">
    <text evidence="2">The sequence shown here is derived from an EMBL/GenBank/DDBJ whole genome shotgun (WGS) entry which is preliminary data.</text>
</comment>
<dbReference type="EMBL" id="JAQIOY010000003">
    <property type="protein sequence ID" value="MDA7425460.1"/>
    <property type="molecule type" value="Genomic_DNA"/>
</dbReference>
<dbReference type="RefSeq" id="WP_271432798.1">
    <property type="nucleotide sequence ID" value="NZ_JAQIOY010000003.1"/>
</dbReference>
<name>A0ABT4XU27_9RHOB</name>
<accession>A0ABT4XU27</accession>
<dbReference type="Proteomes" id="UP001210720">
    <property type="component" value="Unassembled WGS sequence"/>
</dbReference>
<reference evidence="2 3" key="1">
    <citation type="submission" date="2023-01" db="EMBL/GenBank/DDBJ databases">
        <title>Thalassococcus onchidii sp. nov., isolated from a marine invertebrate from the South China Sea.</title>
        <authorList>
            <person name="Xu S."/>
            <person name="Liu Z."/>
            <person name="Xu Y."/>
        </authorList>
    </citation>
    <scope>NUCLEOTIDE SEQUENCE [LARGE SCALE GENOMIC DNA]</scope>
    <source>
        <strain evidence="2 3">KCTC 32084</strain>
    </source>
</reference>
<feature type="signal peptide" evidence="1">
    <location>
        <begin position="1"/>
        <end position="18"/>
    </location>
</feature>
<evidence type="ECO:0000256" key="1">
    <source>
        <dbReference type="SAM" id="SignalP"/>
    </source>
</evidence>
<sequence length="474" mass="50299">MLFSFLRNAVLCAGFSFAASISSAQTASGPLIDIPNATDIRIWEVTGTPSAELLPLFDPSDQRLYIRLSPPLNGGNKDFTGLVSGQEYYDAYISTPIGNLTPSGNCLSIRGTASASAPGFNIARVDIMAGATILTSFDQVTSLGIAASYLPGSEGFIVDNDPGLNTWSNLGGGSSMDVTLCRSAPNLTIQKNRLAPADLAFPGDTVRFEVLVDVDGAGLAAGQQITMTDTYPIGLNFVSAAGGPNWACTAAGGTLTCTFTAPANGAPSGGIDPMFVDFTVAATQTPSMLSNCATLTAATDVATVPLTPSCADVQIANRAVWYAYSIKYLCGWHFAPDITENVRHVVADGRYRTEINIVNTFDDVQLRKSIIPLVNKGKDIIREPQQIDKQGTENFTLRAQHATLDDCTKLGEMYGRNDFATGRINIGFLTIFASAPIDVTAVYTAQPFQGSADEVQPALDVESIEGKRRVFILQ</sequence>
<organism evidence="2 3">
    <name type="scientific">Thalassococcus lentus</name>
    <dbReference type="NCBI Taxonomy" id="1210524"/>
    <lineage>
        <taxon>Bacteria</taxon>
        <taxon>Pseudomonadati</taxon>
        <taxon>Pseudomonadota</taxon>
        <taxon>Alphaproteobacteria</taxon>
        <taxon>Rhodobacterales</taxon>
        <taxon>Roseobacteraceae</taxon>
        <taxon>Thalassococcus</taxon>
    </lineage>
</organism>
<feature type="chain" id="PRO_5045093013" description="DUF11 domain-containing protein" evidence="1">
    <location>
        <begin position="19"/>
        <end position="474"/>
    </location>
</feature>
<keyword evidence="3" id="KW-1185">Reference proteome</keyword>
<keyword evidence="1" id="KW-0732">Signal</keyword>
<evidence type="ECO:0008006" key="4">
    <source>
        <dbReference type="Google" id="ProtNLM"/>
    </source>
</evidence>
<proteinExistence type="predicted"/>